<evidence type="ECO:0000313" key="1">
    <source>
        <dbReference type="EMBL" id="KAI0295636.1"/>
    </source>
</evidence>
<organism evidence="1 2">
    <name type="scientific">Multifurca ochricompacta</name>
    <dbReference type="NCBI Taxonomy" id="376703"/>
    <lineage>
        <taxon>Eukaryota</taxon>
        <taxon>Fungi</taxon>
        <taxon>Dikarya</taxon>
        <taxon>Basidiomycota</taxon>
        <taxon>Agaricomycotina</taxon>
        <taxon>Agaricomycetes</taxon>
        <taxon>Russulales</taxon>
        <taxon>Russulaceae</taxon>
        <taxon>Multifurca</taxon>
    </lineage>
</organism>
<dbReference type="SUPFAM" id="SSF55961">
    <property type="entry name" value="Bet v1-like"/>
    <property type="match status" value="2"/>
</dbReference>
<protein>
    <submittedName>
        <fullName evidence="1">Uncharacterized protein</fullName>
    </submittedName>
</protein>
<dbReference type="EMBL" id="WTXG01000056">
    <property type="protein sequence ID" value="KAI0295636.1"/>
    <property type="molecule type" value="Genomic_DNA"/>
</dbReference>
<dbReference type="Proteomes" id="UP001203297">
    <property type="component" value="Unassembled WGS sequence"/>
</dbReference>
<proteinExistence type="predicted"/>
<sequence>MGLIFSFTIRSSISIDVPRQKVWDTLIDFESYTEWHVIPPYTIIFCFQAVRPNLQESIYVCTHSPPFLILTARPITQPTLHRRRQEVINEHDKSPLASQIAVPGRRIRQRVNIPPTMDDTGKPFTTEEILTHVDDEAFRLAWRSARTARWLLTAERWQVLRNGGSVPGGQQTTTTYETWEFFGGLLAPLILLFMGTNLQVAFDAMARALKDRAERVG</sequence>
<accession>A0AAD4LYQ2</accession>
<gene>
    <name evidence="1" type="ORF">B0F90DRAFT_1142818</name>
</gene>
<dbReference type="CDD" id="cd07822">
    <property type="entry name" value="SRPBCC_4"/>
    <property type="match status" value="1"/>
</dbReference>
<name>A0AAD4LYQ2_9AGAM</name>
<evidence type="ECO:0000313" key="2">
    <source>
        <dbReference type="Proteomes" id="UP001203297"/>
    </source>
</evidence>
<comment type="caution">
    <text evidence="1">The sequence shown here is derived from an EMBL/GenBank/DDBJ whole genome shotgun (WGS) entry which is preliminary data.</text>
</comment>
<reference evidence="1" key="1">
    <citation type="journal article" date="2022" name="New Phytol.">
        <title>Evolutionary transition to the ectomycorrhizal habit in the genomes of a hyperdiverse lineage of mushroom-forming fungi.</title>
        <authorList>
            <person name="Looney B."/>
            <person name="Miyauchi S."/>
            <person name="Morin E."/>
            <person name="Drula E."/>
            <person name="Courty P.E."/>
            <person name="Kohler A."/>
            <person name="Kuo A."/>
            <person name="LaButti K."/>
            <person name="Pangilinan J."/>
            <person name="Lipzen A."/>
            <person name="Riley R."/>
            <person name="Andreopoulos W."/>
            <person name="He G."/>
            <person name="Johnson J."/>
            <person name="Nolan M."/>
            <person name="Tritt A."/>
            <person name="Barry K.W."/>
            <person name="Grigoriev I.V."/>
            <person name="Nagy L.G."/>
            <person name="Hibbett D."/>
            <person name="Henrissat B."/>
            <person name="Matheny P.B."/>
            <person name="Labbe J."/>
            <person name="Martin F.M."/>
        </authorList>
    </citation>
    <scope>NUCLEOTIDE SEQUENCE</scope>
    <source>
        <strain evidence="1">BPL690</strain>
    </source>
</reference>
<dbReference type="AlphaFoldDB" id="A0AAD4LYQ2"/>
<keyword evidence="2" id="KW-1185">Reference proteome</keyword>